<feature type="transmembrane region" description="Helical" evidence="3">
    <location>
        <begin position="366"/>
        <end position="387"/>
    </location>
</feature>
<evidence type="ECO:0000256" key="2">
    <source>
        <dbReference type="ARBA" id="ARBA00007400"/>
    </source>
</evidence>
<dbReference type="Proteomes" id="UP001287282">
    <property type="component" value="Unassembled WGS sequence"/>
</dbReference>
<sequence>MDIVSDLRIPEKRYRPEIEGVRAVAAFLVAIYHIWLGSVSGGVDVFFIVSGYLITTSLLARMERYGTINMSEYVLGLARRLFPLAFIVLLFTIIGSFLLMPQVQWKQIISEIFASALYFQNWQLAFNSVDYLNQNNEASPLQHFWALSIQGQFYLTWPLIIFLAYVLARKLLKTPVRKTLLIVLSSIFTMSLAYSVYITAVNQPWAYFNTFARVWEFSLGGILALSLPYLVFKKQATLILGWIGLGIIAFTGILLPVSNVFPGYAALLPTTGVMLVIIAAENGNRFGVEKLLSSKPFLAFGSVSYGFYLWHWPILIFYYAHFGTDTVSLLGGISILIVTFILSVVSVKLIEAPIRKLNLKQSKTKLASILVTFMVPVLLANTAWGVYIDQVQDKEYSIEDYPGARAIFDNVEPAPDKEPAPPSLQVKEDLPTFYDDEECYSSIDNPRLKTCSMGETENPDYTIALVGGSHSGHWYPALEEMSERLNLQIDIYNKDGCRFSNDDFDGLLNESCMEWNEELLDVLMEEPPDLVFTTANVSSGDTVPEGYLKQWEKLEGMTEIFAIRDNPRMAEDIPSCVEGADDLEECSVPRADALSDIPPWENTEGIPDNVTFADLSEYFCDDETCYPVIGNVLVYRDEHHLSTLYIQTLAPALEEHIVEALEKIE</sequence>
<feature type="transmembrane region" description="Helical" evidence="3">
    <location>
        <begin position="326"/>
        <end position="345"/>
    </location>
</feature>
<evidence type="ECO:0000259" key="4">
    <source>
        <dbReference type="Pfam" id="PF01757"/>
    </source>
</evidence>
<dbReference type="RefSeq" id="WP_317121935.1">
    <property type="nucleotide sequence ID" value="NZ_JAWJBA010000002.1"/>
</dbReference>
<feature type="transmembrane region" description="Helical" evidence="3">
    <location>
        <begin position="212"/>
        <end position="232"/>
    </location>
</feature>
<accession>A0ABU3XAE7</accession>
<feature type="transmembrane region" description="Helical" evidence="3">
    <location>
        <begin position="239"/>
        <end position="258"/>
    </location>
</feature>
<feature type="transmembrane region" description="Helical" evidence="3">
    <location>
        <begin position="264"/>
        <end position="284"/>
    </location>
</feature>
<feature type="transmembrane region" description="Helical" evidence="3">
    <location>
        <begin position="144"/>
        <end position="168"/>
    </location>
</feature>
<keyword evidence="6" id="KW-0012">Acyltransferase</keyword>
<protein>
    <submittedName>
        <fullName evidence="6">Acyltransferase family protein</fullName>
        <ecNumber evidence="6">2.3.1.-</ecNumber>
    </submittedName>
</protein>
<feature type="transmembrane region" description="Helical" evidence="3">
    <location>
        <begin position="20"/>
        <end position="36"/>
    </location>
</feature>
<feature type="domain" description="SGNH" evidence="5">
    <location>
        <begin position="447"/>
        <end position="654"/>
    </location>
</feature>
<dbReference type="InterPro" id="IPR002656">
    <property type="entry name" value="Acyl_transf_3_dom"/>
</dbReference>
<dbReference type="PANTHER" id="PTHR23028">
    <property type="entry name" value="ACETYLTRANSFERASE"/>
    <property type="match status" value="1"/>
</dbReference>
<comment type="caution">
    <text evidence="6">The sequence shown here is derived from an EMBL/GenBank/DDBJ whole genome shotgun (WGS) entry which is preliminary data.</text>
</comment>
<keyword evidence="7" id="KW-1185">Reference proteome</keyword>
<organism evidence="6 7">
    <name type="scientific">Alkalihalophilus lindianensis</name>
    <dbReference type="NCBI Taxonomy" id="1630542"/>
    <lineage>
        <taxon>Bacteria</taxon>
        <taxon>Bacillati</taxon>
        <taxon>Bacillota</taxon>
        <taxon>Bacilli</taxon>
        <taxon>Bacillales</taxon>
        <taxon>Bacillaceae</taxon>
        <taxon>Alkalihalophilus</taxon>
    </lineage>
</organism>
<keyword evidence="3" id="KW-0472">Membrane</keyword>
<evidence type="ECO:0000313" key="7">
    <source>
        <dbReference type="Proteomes" id="UP001287282"/>
    </source>
</evidence>
<comment type="similarity">
    <text evidence="2">Belongs to the acyltransferase 3 family.</text>
</comment>
<name>A0ABU3XAE7_9BACI</name>
<evidence type="ECO:0000313" key="6">
    <source>
        <dbReference type="EMBL" id="MDV2684374.1"/>
    </source>
</evidence>
<dbReference type="InterPro" id="IPR050879">
    <property type="entry name" value="Acyltransferase_3"/>
</dbReference>
<evidence type="ECO:0000256" key="1">
    <source>
        <dbReference type="ARBA" id="ARBA00004370"/>
    </source>
</evidence>
<dbReference type="InterPro" id="IPR043968">
    <property type="entry name" value="SGNH"/>
</dbReference>
<keyword evidence="6" id="KW-0808">Transferase</keyword>
<evidence type="ECO:0000256" key="3">
    <source>
        <dbReference type="SAM" id="Phobius"/>
    </source>
</evidence>
<feature type="transmembrane region" description="Helical" evidence="3">
    <location>
        <begin position="180"/>
        <end position="200"/>
    </location>
</feature>
<gene>
    <name evidence="6" type="ORF">RYX56_08325</name>
</gene>
<keyword evidence="3" id="KW-1133">Transmembrane helix</keyword>
<keyword evidence="3" id="KW-0812">Transmembrane</keyword>
<comment type="subcellular location">
    <subcellularLocation>
        <location evidence="1">Membrane</location>
    </subcellularLocation>
</comment>
<feature type="transmembrane region" description="Helical" evidence="3">
    <location>
        <begin position="42"/>
        <end position="60"/>
    </location>
</feature>
<feature type="domain" description="Acyltransferase 3" evidence="4">
    <location>
        <begin position="17"/>
        <end position="345"/>
    </location>
</feature>
<dbReference type="Pfam" id="PF01757">
    <property type="entry name" value="Acyl_transf_3"/>
    <property type="match status" value="1"/>
</dbReference>
<dbReference type="EC" id="2.3.1.-" evidence="6"/>
<proteinExistence type="inferred from homology"/>
<feature type="transmembrane region" description="Helical" evidence="3">
    <location>
        <begin position="81"/>
        <end position="100"/>
    </location>
</feature>
<reference evidence="6 7" key="1">
    <citation type="submission" date="2023-10" db="EMBL/GenBank/DDBJ databases">
        <title>Screening of Alkalihalobacillus lindianensis BZ-TG-R113 and Its Alleviation of Salt Stress on Rapeseed Growth.</title>
        <authorList>
            <person name="Zhao B."/>
            <person name="Guo T."/>
        </authorList>
    </citation>
    <scope>NUCLEOTIDE SEQUENCE [LARGE SCALE GENOMIC DNA]</scope>
    <source>
        <strain evidence="6 7">BZ-TG-R113</strain>
    </source>
</reference>
<dbReference type="Pfam" id="PF19040">
    <property type="entry name" value="SGNH"/>
    <property type="match status" value="1"/>
</dbReference>
<dbReference type="GO" id="GO:0016746">
    <property type="term" value="F:acyltransferase activity"/>
    <property type="evidence" value="ECO:0007669"/>
    <property type="project" value="UniProtKB-KW"/>
</dbReference>
<evidence type="ECO:0000259" key="5">
    <source>
        <dbReference type="Pfam" id="PF19040"/>
    </source>
</evidence>
<dbReference type="PANTHER" id="PTHR23028:SF53">
    <property type="entry name" value="ACYL_TRANSF_3 DOMAIN-CONTAINING PROTEIN"/>
    <property type="match status" value="1"/>
</dbReference>
<dbReference type="EMBL" id="JAWJBA010000002">
    <property type="protein sequence ID" value="MDV2684374.1"/>
    <property type="molecule type" value="Genomic_DNA"/>
</dbReference>
<feature type="transmembrane region" description="Helical" evidence="3">
    <location>
        <begin position="296"/>
        <end position="320"/>
    </location>
</feature>